<evidence type="ECO:0000256" key="4">
    <source>
        <dbReference type="ARBA" id="ARBA00022989"/>
    </source>
</evidence>
<feature type="transmembrane region" description="Helical" evidence="6">
    <location>
        <begin position="294"/>
        <end position="312"/>
    </location>
</feature>
<feature type="transmembrane region" description="Helical" evidence="6">
    <location>
        <begin position="217"/>
        <end position="237"/>
    </location>
</feature>
<evidence type="ECO:0000256" key="3">
    <source>
        <dbReference type="ARBA" id="ARBA00022692"/>
    </source>
</evidence>
<evidence type="ECO:0000256" key="2">
    <source>
        <dbReference type="ARBA" id="ARBA00022475"/>
    </source>
</evidence>
<evidence type="ECO:0000313" key="7">
    <source>
        <dbReference type="EMBL" id="QQA60727.1"/>
    </source>
</evidence>
<dbReference type="InterPro" id="IPR050833">
    <property type="entry name" value="Poly_Biosynth_Transport"/>
</dbReference>
<name>A0A7T3X1Z9_AERCA</name>
<evidence type="ECO:0000256" key="5">
    <source>
        <dbReference type="ARBA" id="ARBA00023136"/>
    </source>
</evidence>
<protein>
    <submittedName>
        <fullName evidence="7">Flippase</fullName>
    </submittedName>
</protein>
<dbReference type="PANTHER" id="PTHR30250">
    <property type="entry name" value="PST FAMILY PREDICTED COLANIC ACID TRANSPORTER"/>
    <property type="match status" value="1"/>
</dbReference>
<reference evidence="7" key="1">
    <citation type="submission" date="2020-12" db="EMBL/GenBank/DDBJ databases">
        <title>GES Beta-lactamases isolated from hospital effluents in Brazil.</title>
        <authorList>
            <person name="Conte D."/>
            <person name="Mesa D."/>
            <person name="Palmeiro J.K."/>
            <person name="Dalla-Costa L.M."/>
        </authorList>
    </citation>
    <scope>NUCLEOTIDE SEQUENCE [LARGE SCALE GENOMIC DNA]</scope>
    <source>
        <strain evidence="7">Aero21</strain>
    </source>
</reference>
<keyword evidence="2" id="KW-1003">Cell membrane</keyword>
<dbReference type="EMBL" id="CP065937">
    <property type="protein sequence ID" value="QQA60727.1"/>
    <property type="molecule type" value="Genomic_DNA"/>
</dbReference>
<gene>
    <name evidence="7" type="ORF">JC965_22545</name>
</gene>
<feature type="transmembrane region" description="Helical" evidence="6">
    <location>
        <begin position="388"/>
        <end position="408"/>
    </location>
</feature>
<evidence type="ECO:0000256" key="6">
    <source>
        <dbReference type="SAM" id="Phobius"/>
    </source>
</evidence>
<dbReference type="GO" id="GO:0005886">
    <property type="term" value="C:plasma membrane"/>
    <property type="evidence" value="ECO:0007669"/>
    <property type="project" value="UniProtKB-SubCell"/>
</dbReference>
<feature type="transmembrane region" description="Helical" evidence="6">
    <location>
        <begin position="175"/>
        <end position="196"/>
    </location>
</feature>
<comment type="subcellular location">
    <subcellularLocation>
        <location evidence="1">Cell membrane</location>
        <topology evidence="1">Multi-pass membrane protein</topology>
    </subcellularLocation>
</comment>
<feature type="transmembrane region" description="Helical" evidence="6">
    <location>
        <begin position="363"/>
        <end position="382"/>
    </location>
</feature>
<organism evidence="7">
    <name type="scientific">Aeromonas caviae</name>
    <name type="common">Aeromonas punctata</name>
    <dbReference type="NCBI Taxonomy" id="648"/>
    <lineage>
        <taxon>Bacteria</taxon>
        <taxon>Pseudomonadati</taxon>
        <taxon>Pseudomonadota</taxon>
        <taxon>Gammaproteobacteria</taxon>
        <taxon>Aeromonadales</taxon>
        <taxon>Aeromonadaceae</taxon>
        <taxon>Aeromonas</taxon>
    </lineage>
</organism>
<accession>A0A7T3X1Z9</accession>
<dbReference type="InterPro" id="IPR002797">
    <property type="entry name" value="Polysacc_synth"/>
</dbReference>
<evidence type="ECO:0000256" key="1">
    <source>
        <dbReference type="ARBA" id="ARBA00004651"/>
    </source>
</evidence>
<dbReference type="PANTHER" id="PTHR30250:SF11">
    <property type="entry name" value="O-ANTIGEN TRANSPORTER-RELATED"/>
    <property type="match status" value="1"/>
</dbReference>
<dbReference type="CDD" id="cd13128">
    <property type="entry name" value="MATE_Wzx_like"/>
    <property type="match status" value="1"/>
</dbReference>
<keyword evidence="5 6" id="KW-0472">Membrane</keyword>
<feature type="transmembrane region" description="Helical" evidence="6">
    <location>
        <begin position="78"/>
        <end position="99"/>
    </location>
</feature>
<sequence length="413" mass="45239">MSLIKHSVLNLAGNFIPAIVSLPAYGYLARALGVESFGIYTLAIIVIGYAGIFDAGLTRSVIREIALYRADKAERRKIVACGTISIIFFGIVAMVIMAISAHLIVSYLNVSIEKQSEAINAILLLALSIPIFLLNQIWLSILEGNEDFLLLNIQRAIGSFFVAGIPVILVFFERGILSAIIGLFIARFIILIVSAFMVRSEIIDAGLKFDLVVFKRLISFGGWSALTGIISPVMVYFDRFILSNILGVKYVAFYSAPADLVSRGLLIPGAIARSIFPKLAVAKNEHDKEKLRHLAYKILIIICGTGAIAGVLLADIVMTTWMGDAFSGEPVLVLRILLIGFFFNSLAQIPFSDIQAAGKSKITAVIHLIEILPYLTLLYFLIDRFGVTGAAIAWTSRVTIDFIVLIYMSKKVR</sequence>
<keyword evidence="4 6" id="KW-1133">Transmembrane helix</keyword>
<keyword evidence="3 6" id="KW-0812">Transmembrane</keyword>
<dbReference type="AlphaFoldDB" id="A0A7T3X1Z9"/>
<feature type="transmembrane region" description="Helical" evidence="6">
    <location>
        <begin position="148"/>
        <end position="169"/>
    </location>
</feature>
<feature type="transmembrane region" description="Helical" evidence="6">
    <location>
        <begin position="119"/>
        <end position="141"/>
    </location>
</feature>
<feature type="transmembrane region" description="Helical" evidence="6">
    <location>
        <begin position="7"/>
        <end position="25"/>
    </location>
</feature>
<dbReference type="Pfam" id="PF01943">
    <property type="entry name" value="Polysacc_synt"/>
    <property type="match status" value="1"/>
</dbReference>
<feature type="transmembrane region" description="Helical" evidence="6">
    <location>
        <begin position="332"/>
        <end position="351"/>
    </location>
</feature>
<feature type="transmembrane region" description="Helical" evidence="6">
    <location>
        <begin position="260"/>
        <end position="282"/>
    </location>
</feature>
<proteinExistence type="predicted"/>
<feature type="transmembrane region" description="Helical" evidence="6">
    <location>
        <begin position="37"/>
        <end position="57"/>
    </location>
</feature>